<name>A0A2R6AJ12_9ARCH</name>
<proteinExistence type="predicted"/>
<dbReference type="EMBL" id="NEXD01000008">
    <property type="protein sequence ID" value="PSN86339.1"/>
    <property type="molecule type" value="Genomic_DNA"/>
</dbReference>
<dbReference type="Proteomes" id="UP000240569">
    <property type="component" value="Unassembled WGS sequence"/>
</dbReference>
<accession>A0A2R6AJ12</accession>
<sequence>MRKEVSYLSLKAGASCFHDQTRSLPSRVTKALVYTRRPRAPRVLVSVFAWSPLELSESPLGRGFGSFINNEG</sequence>
<gene>
    <name evidence="1" type="ORF">B9Q02_02830</name>
</gene>
<evidence type="ECO:0000313" key="2">
    <source>
        <dbReference type="Proteomes" id="UP000240569"/>
    </source>
</evidence>
<evidence type="ECO:0000313" key="1">
    <source>
        <dbReference type="EMBL" id="PSN86339.1"/>
    </source>
</evidence>
<protein>
    <submittedName>
        <fullName evidence="1">Uncharacterized protein</fullName>
    </submittedName>
</protein>
<dbReference type="AlphaFoldDB" id="A0A2R6AJ12"/>
<reference evidence="1 2" key="1">
    <citation type="submission" date="2017-04" db="EMBL/GenBank/DDBJ databases">
        <title>Novel microbial lineages endemic to geothermal iron-oxide mats fill important gaps in the evolutionary history of Archaea.</title>
        <authorList>
            <person name="Jay Z.J."/>
            <person name="Beam J.P."/>
            <person name="Dlakic M."/>
            <person name="Rusch D.B."/>
            <person name="Kozubal M.A."/>
            <person name="Inskeep W.P."/>
        </authorList>
    </citation>
    <scope>NUCLEOTIDE SEQUENCE [LARGE SCALE GENOMIC DNA]</scope>
    <source>
        <strain evidence="1">BE_D</strain>
    </source>
</reference>
<organism evidence="1 2">
    <name type="scientific">Candidatus Marsarchaeota G1 archaeon BE_D</name>
    <dbReference type="NCBI Taxonomy" id="1978156"/>
    <lineage>
        <taxon>Archaea</taxon>
        <taxon>Candidatus Marsarchaeota</taxon>
        <taxon>Candidatus Marsarchaeota group 1</taxon>
    </lineage>
</organism>
<comment type="caution">
    <text evidence="1">The sequence shown here is derived from an EMBL/GenBank/DDBJ whole genome shotgun (WGS) entry which is preliminary data.</text>
</comment>